<sequence length="140" mass="15314">MSFGVPIPFVEHLGFELTRFEDGWSRILYTPRPEHLNSFAVTHGGAVMTLMDVTMAAAARSLQSEMGVVTIEMKTSFMQPARGPLRGEGHLLHRTRSMAFTEASIFDAEGRLCAHATGTFKYVPRRPLADGGTAANLSTD</sequence>
<dbReference type="InterPro" id="IPR006683">
    <property type="entry name" value="Thioestr_dom"/>
</dbReference>
<dbReference type="CDD" id="cd03443">
    <property type="entry name" value="PaaI_thioesterase"/>
    <property type="match status" value="1"/>
</dbReference>
<reference evidence="4 5" key="1">
    <citation type="submission" date="2017-01" db="EMBL/GenBank/DDBJ databases">
        <authorList>
            <person name="Mah S.A."/>
            <person name="Swanson W.J."/>
            <person name="Moy G.W."/>
            <person name="Vacquier V.D."/>
        </authorList>
    </citation>
    <scope>NUCLEOTIDE SEQUENCE [LARGE SCALE GENOMIC DNA]</scope>
    <source>
        <strain evidence="4 5">DCY110</strain>
    </source>
</reference>
<dbReference type="STRING" id="1842727.RD110_14095"/>
<dbReference type="KEGG" id="rhy:RD110_14095"/>
<accession>A0A1P8JWQ8</accession>
<dbReference type="AlphaFoldDB" id="A0A1P8JWQ8"/>
<dbReference type="Proteomes" id="UP000186609">
    <property type="component" value="Chromosome"/>
</dbReference>
<dbReference type="Pfam" id="PF03061">
    <property type="entry name" value="4HBT"/>
    <property type="match status" value="1"/>
</dbReference>
<dbReference type="OrthoDB" id="4717506at2"/>
<dbReference type="PANTHER" id="PTHR21660">
    <property type="entry name" value="THIOESTERASE SUPERFAMILY MEMBER-RELATED"/>
    <property type="match status" value="1"/>
</dbReference>
<keyword evidence="2" id="KW-0378">Hydrolase</keyword>
<dbReference type="InterPro" id="IPR029069">
    <property type="entry name" value="HotDog_dom_sf"/>
</dbReference>
<feature type="domain" description="Thioesterase" evidence="3">
    <location>
        <begin position="41"/>
        <end position="114"/>
    </location>
</feature>
<evidence type="ECO:0000313" key="5">
    <source>
        <dbReference type="Proteomes" id="UP000186609"/>
    </source>
</evidence>
<dbReference type="PANTHER" id="PTHR21660:SF1">
    <property type="entry name" value="ACYL-COENZYME A THIOESTERASE 13"/>
    <property type="match status" value="1"/>
</dbReference>
<dbReference type="EMBL" id="CP019236">
    <property type="protein sequence ID" value="APW38190.1"/>
    <property type="molecule type" value="Genomic_DNA"/>
</dbReference>
<dbReference type="RefSeq" id="WP_076200069.1">
    <property type="nucleotide sequence ID" value="NZ_CP019236.1"/>
</dbReference>
<protein>
    <submittedName>
        <fullName evidence="4">Phenylacetic acid degradation protein</fullName>
    </submittedName>
</protein>
<dbReference type="NCBIfam" id="TIGR00369">
    <property type="entry name" value="unchar_dom_1"/>
    <property type="match status" value="1"/>
</dbReference>
<organism evidence="4 5">
    <name type="scientific">Rhodoferax koreensis</name>
    <dbReference type="NCBI Taxonomy" id="1842727"/>
    <lineage>
        <taxon>Bacteria</taxon>
        <taxon>Pseudomonadati</taxon>
        <taxon>Pseudomonadota</taxon>
        <taxon>Betaproteobacteria</taxon>
        <taxon>Burkholderiales</taxon>
        <taxon>Comamonadaceae</taxon>
        <taxon>Rhodoferax</taxon>
    </lineage>
</organism>
<proteinExistence type="inferred from homology"/>
<name>A0A1P8JWQ8_9BURK</name>
<evidence type="ECO:0000256" key="2">
    <source>
        <dbReference type="ARBA" id="ARBA00022801"/>
    </source>
</evidence>
<evidence type="ECO:0000259" key="3">
    <source>
        <dbReference type="Pfam" id="PF03061"/>
    </source>
</evidence>
<dbReference type="InterPro" id="IPR039298">
    <property type="entry name" value="ACOT13"/>
</dbReference>
<comment type="similarity">
    <text evidence="1">Belongs to the thioesterase PaaI family.</text>
</comment>
<gene>
    <name evidence="4" type="ORF">RD110_14095</name>
</gene>
<keyword evidence="5" id="KW-1185">Reference proteome</keyword>
<dbReference type="InterPro" id="IPR003736">
    <property type="entry name" value="PAAI_dom"/>
</dbReference>
<dbReference type="SUPFAM" id="SSF54637">
    <property type="entry name" value="Thioesterase/thiol ester dehydrase-isomerase"/>
    <property type="match status" value="1"/>
</dbReference>
<evidence type="ECO:0000256" key="1">
    <source>
        <dbReference type="ARBA" id="ARBA00008324"/>
    </source>
</evidence>
<dbReference type="Gene3D" id="3.10.129.10">
    <property type="entry name" value="Hotdog Thioesterase"/>
    <property type="match status" value="1"/>
</dbReference>
<evidence type="ECO:0000313" key="4">
    <source>
        <dbReference type="EMBL" id="APW38190.1"/>
    </source>
</evidence>
<dbReference type="GO" id="GO:0047617">
    <property type="term" value="F:fatty acyl-CoA hydrolase activity"/>
    <property type="evidence" value="ECO:0007669"/>
    <property type="project" value="InterPro"/>
</dbReference>